<keyword evidence="3" id="KW-1185">Reference proteome</keyword>
<organism evidence="2 3">
    <name type="scientific">Bacillus coahuilensis p1.1.43</name>
    <dbReference type="NCBI Taxonomy" id="1150625"/>
    <lineage>
        <taxon>Bacteria</taxon>
        <taxon>Bacillati</taxon>
        <taxon>Bacillota</taxon>
        <taxon>Bacilli</taxon>
        <taxon>Bacillales</taxon>
        <taxon>Bacillaceae</taxon>
        <taxon>Bacillus</taxon>
    </lineage>
</organism>
<dbReference type="Pfam" id="PF13460">
    <property type="entry name" value="NAD_binding_10"/>
    <property type="match status" value="1"/>
</dbReference>
<evidence type="ECO:0000259" key="1">
    <source>
        <dbReference type="Pfam" id="PF13460"/>
    </source>
</evidence>
<dbReference type="EMBL" id="LDYG01000007">
    <property type="protein sequence ID" value="KUP08820.1"/>
    <property type="molecule type" value="Genomic_DNA"/>
</dbReference>
<dbReference type="InterPro" id="IPR036291">
    <property type="entry name" value="NAD(P)-bd_dom_sf"/>
</dbReference>
<name>A0A147KBN8_9BACI</name>
<gene>
    <name evidence="2" type="ORF">Q75_01955</name>
</gene>
<dbReference type="GO" id="GO:0015995">
    <property type="term" value="P:chlorophyll biosynthetic process"/>
    <property type="evidence" value="ECO:0007669"/>
    <property type="project" value="UniProtKB-UniPathway"/>
</dbReference>
<dbReference type="CDD" id="cd05243">
    <property type="entry name" value="SDR_a5"/>
    <property type="match status" value="1"/>
</dbReference>
<dbReference type="SUPFAM" id="SSF51735">
    <property type="entry name" value="NAD(P)-binding Rossmann-fold domains"/>
    <property type="match status" value="1"/>
</dbReference>
<accession>A0A147KBN8</accession>
<dbReference type="PANTHER" id="PTHR15020:SF50">
    <property type="entry name" value="UPF0659 PROTEIN YMR090W"/>
    <property type="match status" value="1"/>
</dbReference>
<feature type="domain" description="NAD(P)-binding" evidence="1">
    <location>
        <begin position="10"/>
        <end position="200"/>
    </location>
</feature>
<dbReference type="InterPro" id="IPR016040">
    <property type="entry name" value="NAD(P)-bd_dom"/>
</dbReference>
<dbReference type="Proteomes" id="UP000074108">
    <property type="component" value="Unassembled WGS sequence"/>
</dbReference>
<comment type="caution">
    <text evidence="2">The sequence shown here is derived from an EMBL/GenBank/DDBJ whole genome shotgun (WGS) entry which is preliminary data.</text>
</comment>
<evidence type="ECO:0000313" key="3">
    <source>
        <dbReference type="Proteomes" id="UP000074108"/>
    </source>
</evidence>
<dbReference type="STRING" id="1150625.Q75_01955"/>
<dbReference type="AlphaFoldDB" id="A0A147KBN8"/>
<dbReference type="UniPathway" id="UPA00668"/>
<proteinExistence type="predicted"/>
<reference evidence="2 3" key="1">
    <citation type="journal article" date="2016" name="Front. Microbiol.">
        <title>Microevolution Analysis of Bacillus coahuilensis Unveils Differences in Phosphorus Acquisition Strategies and Their Regulation.</title>
        <authorList>
            <person name="Gomez-Lunar Z."/>
            <person name="Hernandez-Gonzalez I."/>
            <person name="Rodriguez-Torres M.D."/>
            <person name="Souza V."/>
            <person name="Olmedo-Alvarez G."/>
        </authorList>
    </citation>
    <scope>NUCLEOTIDE SEQUENCE [LARGE SCALE GENOMIC DNA]</scope>
    <source>
        <strain evidence="3">p1.1.43</strain>
    </source>
</reference>
<evidence type="ECO:0000313" key="2">
    <source>
        <dbReference type="EMBL" id="KUP08820.1"/>
    </source>
</evidence>
<dbReference type="Gene3D" id="3.40.50.720">
    <property type="entry name" value="NAD(P)-binding Rossmann-like Domain"/>
    <property type="match status" value="1"/>
</dbReference>
<sequence length="297" mass="33949">MNMEKVLVAGATGYLGRYLVQALKQNGYHVTALVRNKEKIREEGPYLAPKIDQCIDEVVVGEVTQPETLDHHLEGIDYVISTVGITRQKEGLSFRDVDYQGNLNLLREAEKHQVKKFMYIHVFKGNEWDGPITEAKEDFVRELKASGIEYLIIRPTGYFSDITEILHMAEKGRCYLVGRGDKRLNPIHGEDLAAFCVEGLALKDQELDVGGPTVFTHMEMAEIAFEAYDKKVSTIRLPAFLFQPVFPIVKWLDPHKYGVLRLFYHGMTKDVVAPKYGEKRLQDYYQEIVESSMKVDD</sequence>
<dbReference type="PATRIC" id="fig|1150625.3.peg.413"/>
<protein>
    <recommendedName>
        <fullName evidence="1">NAD(P)-binding domain-containing protein</fullName>
    </recommendedName>
</protein>
<dbReference type="PANTHER" id="PTHR15020">
    <property type="entry name" value="FLAVIN REDUCTASE-RELATED"/>
    <property type="match status" value="1"/>
</dbReference>